<feature type="domain" description="eCIS core" evidence="2">
    <location>
        <begin position="101"/>
        <end position="172"/>
    </location>
</feature>
<dbReference type="InterPro" id="IPR025295">
    <property type="entry name" value="eCIS_core_dom"/>
</dbReference>
<organism evidence="3 4">
    <name type="scientific">Streptomyces flavochromogenes</name>
    <dbReference type="NCBI Taxonomy" id="68199"/>
    <lineage>
        <taxon>Bacteria</taxon>
        <taxon>Bacillati</taxon>
        <taxon>Actinomycetota</taxon>
        <taxon>Actinomycetes</taxon>
        <taxon>Kitasatosporales</taxon>
        <taxon>Streptomycetaceae</taxon>
        <taxon>Streptomyces</taxon>
    </lineage>
</organism>
<protein>
    <submittedName>
        <fullName evidence="3">DUF4157 domain-containing protein</fullName>
    </submittedName>
</protein>
<comment type="caution">
    <text evidence="3">The sequence shown here is derived from an EMBL/GenBank/DDBJ whole genome shotgun (WGS) entry which is preliminary data.</text>
</comment>
<reference evidence="3 4" key="1">
    <citation type="submission" date="2024-10" db="EMBL/GenBank/DDBJ databases">
        <title>The Natural Products Discovery Center: Release of the First 8490 Sequenced Strains for Exploring Actinobacteria Biosynthetic Diversity.</title>
        <authorList>
            <person name="Kalkreuter E."/>
            <person name="Kautsar S.A."/>
            <person name="Yang D."/>
            <person name="Bader C.D."/>
            <person name="Teijaro C.N."/>
            <person name="Fluegel L."/>
            <person name="Davis C.M."/>
            <person name="Simpson J.R."/>
            <person name="Lauterbach L."/>
            <person name="Steele A.D."/>
            <person name="Gui C."/>
            <person name="Meng S."/>
            <person name="Li G."/>
            <person name="Viehrig K."/>
            <person name="Ye F."/>
            <person name="Su P."/>
            <person name="Kiefer A.F."/>
            <person name="Nichols A."/>
            <person name="Cepeda A.J."/>
            <person name="Yan W."/>
            <person name="Fan B."/>
            <person name="Jiang Y."/>
            <person name="Adhikari A."/>
            <person name="Zheng C.-J."/>
            <person name="Schuster L."/>
            <person name="Cowan T.M."/>
            <person name="Smanski M.J."/>
            <person name="Chevrette M.G."/>
            <person name="De Carvalho L.P.S."/>
            <person name="Shen B."/>
        </authorList>
    </citation>
    <scope>NUCLEOTIDE SEQUENCE [LARGE SCALE GENOMIC DNA]</scope>
    <source>
        <strain evidence="3 4">NPDC012605</strain>
    </source>
</reference>
<name>A0ABW6Y2S7_9ACTN</name>
<feature type="region of interest" description="Disordered" evidence="1">
    <location>
        <begin position="210"/>
        <end position="233"/>
    </location>
</feature>
<dbReference type="Proteomes" id="UP001602370">
    <property type="component" value="Unassembled WGS sequence"/>
</dbReference>
<keyword evidence="4" id="KW-1185">Reference proteome</keyword>
<evidence type="ECO:0000259" key="2">
    <source>
        <dbReference type="Pfam" id="PF13699"/>
    </source>
</evidence>
<sequence length="430" mass="45384">MVQHERRPDQAAEAQAPRPRKPEPTDAAGILALQRTAGNAAVLRMLQLSGHPHARPSVQRKDQAQEQHVHGASCGHQQTASGRPAVQRSTVHDVLAGTGRPMDAPLREEMEARIGADFSDVRIHDNGAARASAAEIGARAYTSGNNVVIGDGGGDKHTLAHELTHVVQQRQGPVSGTSNGAGLSISDPGDRFEREAEANAARVMAGEPSAVRSAGDTPHHSASAIQRAGGKGPKKAAVKAPAVAVASTVKTIKFPEQAPQTISETYDSREASLGVHKVGDHVYKIFGGGSLVKAPSGYTKAVKALNEFKKQGLGDRIAGAEAAGRLTFSEGGQDKVGWAVRMDFVTGTRWQIGKPGGDTIFNNEIRGLALPQLEEIKENLIKARKAKVNDLQGVINSGVMHFLDLHTGGSGSQAEFAMEFVDARIGELSR</sequence>
<feature type="region of interest" description="Disordered" evidence="1">
    <location>
        <begin position="1"/>
        <end position="27"/>
    </location>
</feature>
<dbReference type="RefSeq" id="WP_388311865.1">
    <property type="nucleotide sequence ID" value="NZ_JBIBDZ010000018.1"/>
</dbReference>
<feature type="compositionally biased region" description="Basic and acidic residues" evidence="1">
    <location>
        <begin position="59"/>
        <end position="69"/>
    </location>
</feature>
<feature type="region of interest" description="Disordered" evidence="1">
    <location>
        <begin position="53"/>
        <end position="89"/>
    </location>
</feature>
<proteinExistence type="predicted"/>
<evidence type="ECO:0000313" key="4">
    <source>
        <dbReference type="Proteomes" id="UP001602370"/>
    </source>
</evidence>
<evidence type="ECO:0000256" key="1">
    <source>
        <dbReference type="SAM" id="MobiDB-lite"/>
    </source>
</evidence>
<accession>A0ABW6Y2S7</accession>
<dbReference type="Pfam" id="PF13699">
    <property type="entry name" value="eCIS_core"/>
    <property type="match status" value="1"/>
</dbReference>
<gene>
    <name evidence="3" type="ORF">ACFY8C_38055</name>
</gene>
<feature type="compositionally biased region" description="Basic and acidic residues" evidence="1">
    <location>
        <begin position="1"/>
        <end position="10"/>
    </location>
</feature>
<evidence type="ECO:0000313" key="3">
    <source>
        <dbReference type="EMBL" id="MFF5924089.1"/>
    </source>
</evidence>
<dbReference type="EMBL" id="JBIBDZ010000018">
    <property type="protein sequence ID" value="MFF5924089.1"/>
    <property type="molecule type" value="Genomic_DNA"/>
</dbReference>